<dbReference type="AlphaFoldDB" id="A0A1C4D1S7"/>
<dbReference type="RefSeq" id="WP_091125334.1">
    <property type="nucleotide sequence ID" value="NZ_FMBA01000056.1"/>
</dbReference>
<dbReference type="OrthoDB" id="7065471at2"/>
<name>A0A1C4D1S7_9GAMM</name>
<proteinExistence type="predicted"/>
<dbReference type="EMBL" id="FMBA01000056">
    <property type="protein sequence ID" value="SCC25188.1"/>
    <property type="molecule type" value="Genomic_DNA"/>
</dbReference>
<protein>
    <submittedName>
        <fullName evidence="1">Uncharacterized protein</fullName>
    </submittedName>
</protein>
<dbReference type="Proteomes" id="UP000199698">
    <property type="component" value="Unassembled WGS sequence"/>
</dbReference>
<organism evidence="1 2">
    <name type="scientific">Gilliamella intestini</name>
    <dbReference type="NCBI Taxonomy" id="1798183"/>
    <lineage>
        <taxon>Bacteria</taxon>
        <taxon>Pseudomonadati</taxon>
        <taxon>Pseudomonadota</taxon>
        <taxon>Gammaproteobacteria</taxon>
        <taxon>Orbales</taxon>
        <taxon>Orbaceae</taxon>
        <taxon>Gilliamella</taxon>
    </lineage>
</organism>
<evidence type="ECO:0000313" key="2">
    <source>
        <dbReference type="Proteomes" id="UP000199698"/>
    </source>
</evidence>
<evidence type="ECO:0000313" key="1">
    <source>
        <dbReference type="EMBL" id="SCC25188.1"/>
    </source>
</evidence>
<accession>A0A1C4D1S7</accession>
<dbReference type="STRING" id="1798183.GA0061080_105614"/>
<keyword evidence="2" id="KW-1185">Reference proteome</keyword>
<gene>
    <name evidence="1" type="ORF">GA0061080_105614</name>
</gene>
<reference evidence="2" key="1">
    <citation type="submission" date="2016-08" db="EMBL/GenBank/DDBJ databases">
        <authorList>
            <person name="Varghese N."/>
            <person name="Submissions Spin"/>
        </authorList>
    </citation>
    <scope>NUCLEOTIDE SEQUENCE [LARGE SCALE GENOMIC DNA]</scope>
    <source>
        <strain evidence="2">R-53144</strain>
    </source>
</reference>
<sequence length="67" mass="7807">MDINEFNYLWDGSEQGWCLINLSDNPTNPIYVIQNIITHMALIIEDDEIAQLVIEKMLKENVTIKEL</sequence>